<feature type="non-terminal residue" evidence="2">
    <location>
        <position position="268"/>
    </location>
</feature>
<dbReference type="NCBIfam" id="TIGR04387">
    <property type="entry name" value="capsid_maj_N4"/>
    <property type="match status" value="1"/>
</dbReference>
<reference evidence="2" key="1">
    <citation type="submission" date="2018-05" db="EMBL/GenBank/DDBJ databases">
        <authorList>
            <person name="Lanie J.A."/>
            <person name="Ng W.-L."/>
            <person name="Kazmierczak K.M."/>
            <person name="Andrzejewski T.M."/>
            <person name="Davidsen T.M."/>
            <person name="Wayne K.J."/>
            <person name="Tettelin H."/>
            <person name="Glass J.I."/>
            <person name="Rusch D."/>
            <person name="Podicherti R."/>
            <person name="Tsui H.-C.T."/>
            <person name="Winkler M.E."/>
        </authorList>
    </citation>
    <scope>NUCLEOTIDE SEQUENCE</scope>
</reference>
<evidence type="ECO:0008006" key="3">
    <source>
        <dbReference type="Google" id="ProtNLM"/>
    </source>
</evidence>
<name>A0A382N4Z7_9ZZZZ</name>
<gene>
    <name evidence="2" type="ORF">METZ01_LOCUS309103</name>
</gene>
<protein>
    <recommendedName>
        <fullName evidence="3">N4-gp56 family major capsid protein</fullName>
    </recommendedName>
</protein>
<feature type="compositionally biased region" description="Gly residues" evidence="1">
    <location>
        <begin position="7"/>
        <end position="20"/>
    </location>
</feature>
<organism evidence="2">
    <name type="scientific">marine metagenome</name>
    <dbReference type="NCBI Taxonomy" id="408172"/>
    <lineage>
        <taxon>unclassified sequences</taxon>
        <taxon>metagenomes</taxon>
        <taxon>ecological metagenomes</taxon>
    </lineage>
</organism>
<dbReference type="AlphaFoldDB" id="A0A382N4Z7"/>
<feature type="region of interest" description="Disordered" evidence="1">
    <location>
        <begin position="1"/>
        <end position="20"/>
    </location>
</feature>
<proteinExistence type="predicted"/>
<sequence length="268" mass="28900">MANTWVSGGGTPAGAHNRGGTGGVSVAGTMKYGSLDETEAFKIQKKFLSIAKRSMIMARFAQKETKAQKEGLEVRWKRFEKFALPLVPLAEGVKPPADTLLQTIIKVKLNQYGSYVATTDVLVAAATDPIIQQVTERQSIQAAELMDFITFLHARAGTQAAYAGGTTRATVQAEIGGTAGDTTGSDTNILDTAVRTLEYNEARKIAKQMTPSPKYNTEPVPEAYVAVGHTDLRKDIEKLPGFIPYVKYSNNGQQMLPGELGSVGVIRF</sequence>
<evidence type="ECO:0000256" key="1">
    <source>
        <dbReference type="SAM" id="MobiDB-lite"/>
    </source>
</evidence>
<evidence type="ECO:0000313" key="2">
    <source>
        <dbReference type="EMBL" id="SVC56249.1"/>
    </source>
</evidence>
<accession>A0A382N4Z7</accession>
<dbReference type="EMBL" id="UINC01098041">
    <property type="protein sequence ID" value="SVC56249.1"/>
    <property type="molecule type" value="Genomic_DNA"/>
</dbReference>